<proteinExistence type="predicted"/>
<accession>A0AAY5KDG0</accession>
<reference evidence="2 3" key="1">
    <citation type="submission" date="2020-02" db="EMBL/GenBank/DDBJ databases">
        <title>Esox lucius (northern pike) genome, fEsoLuc1, primary haplotype.</title>
        <authorList>
            <person name="Myers G."/>
            <person name="Karagic N."/>
            <person name="Meyer A."/>
            <person name="Pippel M."/>
            <person name="Reichard M."/>
            <person name="Winkler S."/>
            <person name="Tracey A."/>
            <person name="Sims Y."/>
            <person name="Howe K."/>
            <person name="Rhie A."/>
            <person name="Formenti G."/>
            <person name="Durbin R."/>
            <person name="Fedrigo O."/>
            <person name="Jarvis E.D."/>
        </authorList>
    </citation>
    <scope>NUCLEOTIDE SEQUENCE [LARGE SCALE GENOMIC DNA]</scope>
</reference>
<feature type="compositionally biased region" description="Polar residues" evidence="1">
    <location>
        <begin position="33"/>
        <end position="47"/>
    </location>
</feature>
<dbReference type="AlphaFoldDB" id="A0AAY5KDG0"/>
<feature type="region of interest" description="Disordered" evidence="1">
    <location>
        <begin position="85"/>
        <end position="105"/>
    </location>
</feature>
<keyword evidence="3" id="KW-1185">Reference proteome</keyword>
<sequence>DKSAGGRGVSGAVAFLWKADACQWGGRTRGQGRESSVLTGEGHSLSSTDRVMGCRGGNSCSGDLDWPREIGGHMGCLFGLRRWRSPTGRGRTPTGTPCRFQTSGR</sequence>
<feature type="compositionally biased region" description="Low complexity" evidence="1">
    <location>
        <begin position="85"/>
        <end position="99"/>
    </location>
</feature>
<name>A0AAY5KDG0_ESOLU</name>
<evidence type="ECO:0000256" key="1">
    <source>
        <dbReference type="SAM" id="MobiDB-lite"/>
    </source>
</evidence>
<reference evidence="2" key="2">
    <citation type="submission" date="2025-08" db="UniProtKB">
        <authorList>
            <consortium name="Ensembl"/>
        </authorList>
    </citation>
    <scope>IDENTIFICATION</scope>
</reference>
<evidence type="ECO:0000313" key="3">
    <source>
        <dbReference type="Proteomes" id="UP000265140"/>
    </source>
</evidence>
<protein>
    <submittedName>
        <fullName evidence="2">Uncharacterized protein</fullName>
    </submittedName>
</protein>
<dbReference type="Ensembl" id="ENSELUT00000111533.1">
    <property type="protein sequence ID" value="ENSELUP00000086275.1"/>
    <property type="gene ID" value="ENSELUG00000039261.1"/>
</dbReference>
<dbReference type="Proteomes" id="UP000265140">
    <property type="component" value="Chromosome 1"/>
</dbReference>
<feature type="region of interest" description="Disordered" evidence="1">
    <location>
        <begin position="27"/>
        <end position="47"/>
    </location>
</feature>
<reference evidence="2" key="3">
    <citation type="submission" date="2025-09" db="UniProtKB">
        <authorList>
            <consortium name="Ensembl"/>
        </authorList>
    </citation>
    <scope>IDENTIFICATION</scope>
</reference>
<evidence type="ECO:0000313" key="2">
    <source>
        <dbReference type="Ensembl" id="ENSELUP00000086275.1"/>
    </source>
</evidence>
<organism evidence="2 3">
    <name type="scientific">Esox lucius</name>
    <name type="common">Northern pike</name>
    <dbReference type="NCBI Taxonomy" id="8010"/>
    <lineage>
        <taxon>Eukaryota</taxon>
        <taxon>Metazoa</taxon>
        <taxon>Chordata</taxon>
        <taxon>Craniata</taxon>
        <taxon>Vertebrata</taxon>
        <taxon>Euteleostomi</taxon>
        <taxon>Actinopterygii</taxon>
        <taxon>Neopterygii</taxon>
        <taxon>Teleostei</taxon>
        <taxon>Protacanthopterygii</taxon>
        <taxon>Esociformes</taxon>
        <taxon>Esocidae</taxon>
        <taxon>Esox</taxon>
    </lineage>
</organism>